<proteinExistence type="inferred from homology"/>
<feature type="transmembrane region" description="Helical" evidence="2">
    <location>
        <begin position="51"/>
        <end position="69"/>
    </location>
</feature>
<evidence type="ECO:0000256" key="1">
    <source>
        <dbReference type="ARBA" id="ARBA00010199"/>
    </source>
</evidence>
<dbReference type="InterPro" id="IPR002528">
    <property type="entry name" value="MATE_fam"/>
</dbReference>
<keyword evidence="2" id="KW-0812">Transmembrane</keyword>
<feature type="non-terminal residue" evidence="3">
    <location>
        <position position="1"/>
    </location>
</feature>
<dbReference type="EMBL" id="CAUYUJ010009973">
    <property type="protein sequence ID" value="CAK0828159.1"/>
    <property type="molecule type" value="Genomic_DNA"/>
</dbReference>
<dbReference type="Pfam" id="PF01554">
    <property type="entry name" value="MatE"/>
    <property type="match status" value="2"/>
</dbReference>
<name>A0ABN9S8M3_9DINO</name>
<keyword evidence="2" id="KW-0472">Membrane</keyword>
<comment type="similarity">
    <text evidence="1">Belongs to the multi antimicrobial extrusion (MATE) (TC 2.A.66.1) family.</text>
</comment>
<dbReference type="PANTHER" id="PTHR11206">
    <property type="entry name" value="MULTIDRUG RESISTANCE PROTEIN"/>
    <property type="match status" value="1"/>
</dbReference>
<accession>A0ABN9S8M3</accession>
<evidence type="ECO:0000313" key="4">
    <source>
        <dbReference type="Proteomes" id="UP001189429"/>
    </source>
</evidence>
<gene>
    <name evidence="3" type="ORF">PCOR1329_LOCUS27476</name>
</gene>
<evidence type="ECO:0008006" key="5">
    <source>
        <dbReference type="Google" id="ProtNLM"/>
    </source>
</evidence>
<evidence type="ECO:0000313" key="3">
    <source>
        <dbReference type="EMBL" id="CAK0828159.1"/>
    </source>
</evidence>
<feature type="transmembrane region" description="Helical" evidence="2">
    <location>
        <begin position="120"/>
        <end position="140"/>
    </location>
</feature>
<feature type="non-terminal residue" evidence="3">
    <location>
        <position position="290"/>
    </location>
</feature>
<keyword evidence="4" id="KW-1185">Reference proteome</keyword>
<keyword evidence="2" id="KW-1133">Transmembrane helix</keyword>
<sequence>AYGAGQLHLVGIWFQVAVVCGLLVSVPVALMNFLTETILQPFGYEEEQLDLAQRYAVLITIGIVPQMAFERFFRYLQSIAVFVPTMLTMLLTVCIYAAIAMPLVYGAFGWNGLGFDGAPLAVSIAAWLQLALLWLIACRLGRKHETTWPGWHCLREAGSELWRFQLLSAFAGLLGEVELSAHMIGFRVIYIGYICVFSLSLAGTQRVGSALGANRPEAAKRSCYVGAMFAACCALTLGVVITTHRDLFARVFTDDPALIEECKSLAPEIAFSQFFMTLADYFIPMLNTQG</sequence>
<organism evidence="3 4">
    <name type="scientific">Prorocentrum cordatum</name>
    <dbReference type="NCBI Taxonomy" id="2364126"/>
    <lineage>
        <taxon>Eukaryota</taxon>
        <taxon>Sar</taxon>
        <taxon>Alveolata</taxon>
        <taxon>Dinophyceae</taxon>
        <taxon>Prorocentrales</taxon>
        <taxon>Prorocentraceae</taxon>
        <taxon>Prorocentrum</taxon>
    </lineage>
</organism>
<evidence type="ECO:0000256" key="2">
    <source>
        <dbReference type="SAM" id="Phobius"/>
    </source>
</evidence>
<feature type="transmembrane region" description="Helical" evidence="2">
    <location>
        <begin position="12"/>
        <end position="31"/>
    </location>
</feature>
<reference evidence="3" key="1">
    <citation type="submission" date="2023-10" db="EMBL/GenBank/DDBJ databases">
        <authorList>
            <person name="Chen Y."/>
            <person name="Shah S."/>
            <person name="Dougan E. K."/>
            <person name="Thang M."/>
            <person name="Chan C."/>
        </authorList>
    </citation>
    <scope>NUCLEOTIDE SEQUENCE [LARGE SCALE GENOMIC DNA]</scope>
</reference>
<protein>
    <recommendedName>
        <fullName evidence="5">Protein DETOXIFICATION</fullName>
    </recommendedName>
</protein>
<comment type="caution">
    <text evidence="3">The sequence shown here is derived from an EMBL/GenBank/DDBJ whole genome shotgun (WGS) entry which is preliminary data.</text>
</comment>
<feature type="transmembrane region" description="Helical" evidence="2">
    <location>
        <begin position="183"/>
        <end position="202"/>
    </location>
</feature>
<feature type="transmembrane region" description="Helical" evidence="2">
    <location>
        <begin position="223"/>
        <end position="241"/>
    </location>
</feature>
<feature type="transmembrane region" description="Helical" evidence="2">
    <location>
        <begin position="81"/>
        <end position="108"/>
    </location>
</feature>
<dbReference type="Proteomes" id="UP001189429">
    <property type="component" value="Unassembled WGS sequence"/>
</dbReference>